<dbReference type="OrthoDB" id="6631169at2759"/>
<dbReference type="EMBL" id="VUJU01009620">
    <property type="protein sequence ID" value="KAF0718930.1"/>
    <property type="molecule type" value="Genomic_DNA"/>
</dbReference>
<dbReference type="Pfam" id="PF21789">
    <property type="entry name" value="TNP-like_RNaseH_C"/>
    <property type="match status" value="1"/>
</dbReference>
<keyword evidence="4" id="KW-1185">Reference proteome</keyword>
<reference evidence="3 4" key="1">
    <citation type="submission" date="2019-08" db="EMBL/GenBank/DDBJ databases">
        <title>Whole genome of Aphis craccivora.</title>
        <authorList>
            <person name="Voronova N.V."/>
            <person name="Shulinski R.S."/>
            <person name="Bandarenka Y.V."/>
            <person name="Zhorov D.G."/>
            <person name="Warner D."/>
        </authorList>
    </citation>
    <scope>NUCLEOTIDE SEQUENCE [LARGE SCALE GENOMIC DNA]</scope>
    <source>
        <strain evidence="3">180601</strain>
        <tissue evidence="3">Whole Body</tissue>
    </source>
</reference>
<comment type="caution">
    <text evidence="3">The sequence shown here is derived from an EMBL/GenBank/DDBJ whole genome shotgun (WGS) entry which is preliminary data.</text>
</comment>
<dbReference type="Proteomes" id="UP000478052">
    <property type="component" value="Unassembled WGS sequence"/>
</dbReference>
<sequence>NYKGKETRPPYFNGFTQIINGVLCFFDEELKNNGITFLITNRLNQDILENLFSIFRQKGGYNKNPTVRTIRTSFRSTCLFSLIASKGSNCMISQEIDDSTIEQDVISVNRALNEVSDTLDTSDTSSNCSSSSSSIKSVPDPNIIKPNDIKLKDCSVTYFSGYLAYKCGKKFNCNDCNTHLTTKRDLNDKNQLLLVHKNYSDID</sequence>
<feature type="non-terminal residue" evidence="3">
    <location>
        <position position="203"/>
    </location>
</feature>
<dbReference type="AlphaFoldDB" id="A0A6G0W442"/>
<dbReference type="InterPro" id="IPR048367">
    <property type="entry name" value="TNP-like_RNaseH_C"/>
</dbReference>
<proteinExistence type="predicted"/>
<accession>A0A6G0W442</accession>
<evidence type="ECO:0000313" key="3">
    <source>
        <dbReference type="EMBL" id="KAF0718930.1"/>
    </source>
</evidence>
<organism evidence="3 4">
    <name type="scientific">Aphis craccivora</name>
    <name type="common">Cowpea aphid</name>
    <dbReference type="NCBI Taxonomy" id="307492"/>
    <lineage>
        <taxon>Eukaryota</taxon>
        <taxon>Metazoa</taxon>
        <taxon>Ecdysozoa</taxon>
        <taxon>Arthropoda</taxon>
        <taxon>Hexapoda</taxon>
        <taxon>Insecta</taxon>
        <taxon>Pterygota</taxon>
        <taxon>Neoptera</taxon>
        <taxon>Paraneoptera</taxon>
        <taxon>Hemiptera</taxon>
        <taxon>Sternorrhyncha</taxon>
        <taxon>Aphidomorpha</taxon>
        <taxon>Aphidoidea</taxon>
        <taxon>Aphididae</taxon>
        <taxon>Aphidini</taxon>
        <taxon>Aphis</taxon>
        <taxon>Aphis</taxon>
    </lineage>
</organism>
<feature type="region of interest" description="Disordered" evidence="1">
    <location>
        <begin position="118"/>
        <end position="139"/>
    </location>
</feature>
<gene>
    <name evidence="3" type="ORF">FWK35_00022637</name>
</gene>
<evidence type="ECO:0000256" key="1">
    <source>
        <dbReference type="SAM" id="MobiDB-lite"/>
    </source>
</evidence>
<evidence type="ECO:0000259" key="2">
    <source>
        <dbReference type="Pfam" id="PF21789"/>
    </source>
</evidence>
<feature type="non-terminal residue" evidence="3">
    <location>
        <position position="1"/>
    </location>
</feature>
<protein>
    <submittedName>
        <fullName evidence="3">Transposable element P transposase</fullName>
    </submittedName>
</protein>
<evidence type="ECO:0000313" key="4">
    <source>
        <dbReference type="Proteomes" id="UP000478052"/>
    </source>
</evidence>
<feature type="compositionally biased region" description="Low complexity" evidence="1">
    <location>
        <begin position="118"/>
        <end position="137"/>
    </location>
</feature>
<feature type="domain" description="Transposable element P transposase-like RNase H C-terminal" evidence="2">
    <location>
        <begin position="42"/>
        <end position="72"/>
    </location>
</feature>
<name>A0A6G0W442_APHCR</name>